<dbReference type="AlphaFoldDB" id="A0AAE4C6Q6"/>
<dbReference type="Proteomes" id="UP001247307">
    <property type="component" value="Unassembled WGS sequence"/>
</dbReference>
<sequence>MASLTCVGELEARILLESALGQRLCSKGQLLGRLPGNRNARLRDMVDEASECADSPLETLARLALRNAGLTVRTQVHIPGVGRVDMVVEDQVVIELDGYQFHSSREAFANDRRRSNVLAARGTPCLRFTYDDVVHRPDELVQTTKATLASCRGR</sequence>
<dbReference type="InterPro" id="IPR011335">
    <property type="entry name" value="Restrct_endonuc-II-like"/>
</dbReference>
<keyword evidence="2" id="KW-0255">Endonuclease</keyword>
<dbReference type="Gene3D" id="3.40.960.10">
    <property type="entry name" value="VSR Endonuclease"/>
    <property type="match status" value="1"/>
</dbReference>
<organism evidence="2 3">
    <name type="scientific">Falsarthrobacter nasiphocae</name>
    <dbReference type="NCBI Taxonomy" id="189863"/>
    <lineage>
        <taxon>Bacteria</taxon>
        <taxon>Bacillati</taxon>
        <taxon>Actinomycetota</taxon>
        <taxon>Actinomycetes</taxon>
        <taxon>Micrococcales</taxon>
        <taxon>Micrococcaceae</taxon>
        <taxon>Falsarthrobacter</taxon>
    </lineage>
</organism>
<gene>
    <name evidence="2" type="ORF">J2S35_000639</name>
</gene>
<feature type="domain" description="Restriction endonuclease type II-like" evidence="1">
    <location>
        <begin position="64"/>
        <end position="146"/>
    </location>
</feature>
<dbReference type="Pfam" id="PF18741">
    <property type="entry name" value="MTES_1575"/>
    <property type="match status" value="1"/>
</dbReference>
<accession>A0AAE4C6Q6</accession>
<keyword evidence="2" id="KW-0540">Nuclease</keyword>
<reference evidence="2" key="1">
    <citation type="submission" date="2023-07" db="EMBL/GenBank/DDBJ databases">
        <title>Sequencing the genomes of 1000 actinobacteria strains.</title>
        <authorList>
            <person name="Klenk H.-P."/>
        </authorList>
    </citation>
    <scope>NUCLEOTIDE SEQUENCE</scope>
    <source>
        <strain evidence="2">DSM 13988</strain>
    </source>
</reference>
<dbReference type="EMBL" id="JAVDUI010000001">
    <property type="protein sequence ID" value="MDR6891699.1"/>
    <property type="molecule type" value="Genomic_DNA"/>
</dbReference>
<name>A0AAE4C6Q6_9MICC</name>
<evidence type="ECO:0000313" key="2">
    <source>
        <dbReference type="EMBL" id="MDR6891699.1"/>
    </source>
</evidence>
<proteinExistence type="predicted"/>
<dbReference type="GO" id="GO:0004519">
    <property type="term" value="F:endonuclease activity"/>
    <property type="evidence" value="ECO:0007669"/>
    <property type="project" value="UniProtKB-KW"/>
</dbReference>
<keyword evidence="3" id="KW-1185">Reference proteome</keyword>
<comment type="caution">
    <text evidence="2">The sequence shown here is derived from an EMBL/GenBank/DDBJ whole genome shotgun (WGS) entry which is preliminary data.</text>
</comment>
<dbReference type="InterPro" id="IPR049468">
    <property type="entry name" value="Restrct_endonuc-II-like_dom"/>
</dbReference>
<dbReference type="RefSeq" id="WP_309849764.1">
    <property type="nucleotide sequence ID" value="NZ_BAAAIU010000045.1"/>
</dbReference>
<evidence type="ECO:0000313" key="3">
    <source>
        <dbReference type="Proteomes" id="UP001247307"/>
    </source>
</evidence>
<protein>
    <submittedName>
        <fullName evidence="2">Very-short-patch-repair endonuclease</fullName>
    </submittedName>
</protein>
<dbReference type="SUPFAM" id="SSF52980">
    <property type="entry name" value="Restriction endonuclease-like"/>
    <property type="match status" value="1"/>
</dbReference>
<keyword evidence="2" id="KW-0378">Hydrolase</keyword>
<evidence type="ECO:0000259" key="1">
    <source>
        <dbReference type="Pfam" id="PF18741"/>
    </source>
</evidence>